<sequence>MSSFLPQRTFREIADAGDFKPAGKFKGQPAISFLDADDFLRCLLRKYWKINGFSLKVFRWTHDFDPNADSPLIPVWIGLEGLPIHLFDSLALFSIGNLLGKPLKTDSATATLSRPSVARICVEIDTSKELPRSVWIHLGELTFLQPITYEDLPDYCPSCKSFGHKNCKRKNENSRWVKTEGIKTEGVSRTGIAAPKPGVTPTTIEAVLQTTQGEDATMSISAAETTVSNGAAPPRVDVATSLTLANVRDSTAHEPPSISNDLEATPSGSSPATNLRTDLDPIVCEDTDCVEKDAEATLTQSCTAAHHNVKIASDVCEVIPTANCPATCGISEVILATPTNVQDDTLILEPDSPLLFNNELSCGTHNLSSRAALEGTQTVDTENKEEYIPDPSQINLIEFPVLTKELLEAISGAHTLSLEKEMEGALSLSSTGNAEIPSDPMENKNPPPLLTNDAGINPSTIGPVLQSFEIDGQEYEIRSYIEEGGTSQQREETNDFQDVQNRRTKKAGKRPNAPRTIKTRSYDPNLEVGTVSEITRYWPSQKSTTLEKIITIKSYSGPFWYVGPVGPIGNDGKRPKKNILDSTVNTTLETLARWFNA</sequence>
<dbReference type="EMBL" id="OOIL02003022">
    <property type="protein sequence ID" value="VFQ85767.1"/>
    <property type="molecule type" value="Genomic_DNA"/>
</dbReference>
<proteinExistence type="predicted"/>
<evidence type="ECO:0000313" key="2">
    <source>
        <dbReference type="EMBL" id="VFQ85767.1"/>
    </source>
</evidence>
<feature type="region of interest" description="Disordered" evidence="1">
    <location>
        <begin position="427"/>
        <end position="462"/>
    </location>
</feature>
<feature type="region of interest" description="Disordered" evidence="1">
    <location>
        <begin position="247"/>
        <end position="277"/>
    </location>
</feature>
<name>A0A484MB24_9ASTE</name>
<dbReference type="Proteomes" id="UP000595140">
    <property type="component" value="Unassembled WGS sequence"/>
</dbReference>
<reference evidence="2 3" key="1">
    <citation type="submission" date="2018-04" db="EMBL/GenBank/DDBJ databases">
        <authorList>
            <person name="Vogel A."/>
        </authorList>
    </citation>
    <scope>NUCLEOTIDE SEQUENCE [LARGE SCALE GENOMIC DNA]</scope>
</reference>
<dbReference type="PANTHER" id="PTHR31286:SF180">
    <property type="entry name" value="OS10G0362600 PROTEIN"/>
    <property type="match status" value="1"/>
</dbReference>
<protein>
    <submittedName>
        <fullName evidence="2">Uncharacterized protein</fullName>
    </submittedName>
</protein>
<accession>A0A484MB24</accession>
<evidence type="ECO:0000256" key="1">
    <source>
        <dbReference type="SAM" id="MobiDB-lite"/>
    </source>
</evidence>
<dbReference type="InterPro" id="IPR040256">
    <property type="entry name" value="At4g02000-like"/>
</dbReference>
<dbReference type="AlphaFoldDB" id="A0A484MB24"/>
<keyword evidence="3" id="KW-1185">Reference proteome</keyword>
<feature type="compositionally biased region" description="Polar residues" evidence="1">
    <location>
        <begin position="257"/>
        <end position="276"/>
    </location>
</feature>
<dbReference type="PANTHER" id="PTHR31286">
    <property type="entry name" value="GLYCINE-RICH CELL WALL STRUCTURAL PROTEIN 1.8-LIKE"/>
    <property type="match status" value="1"/>
</dbReference>
<evidence type="ECO:0000313" key="3">
    <source>
        <dbReference type="Proteomes" id="UP000595140"/>
    </source>
</evidence>
<gene>
    <name evidence="2" type="ORF">CCAM_LOCUS27543</name>
</gene>
<dbReference type="OrthoDB" id="1002340at2759"/>
<organism evidence="2 3">
    <name type="scientific">Cuscuta campestris</name>
    <dbReference type="NCBI Taxonomy" id="132261"/>
    <lineage>
        <taxon>Eukaryota</taxon>
        <taxon>Viridiplantae</taxon>
        <taxon>Streptophyta</taxon>
        <taxon>Embryophyta</taxon>
        <taxon>Tracheophyta</taxon>
        <taxon>Spermatophyta</taxon>
        <taxon>Magnoliopsida</taxon>
        <taxon>eudicotyledons</taxon>
        <taxon>Gunneridae</taxon>
        <taxon>Pentapetalae</taxon>
        <taxon>asterids</taxon>
        <taxon>lamiids</taxon>
        <taxon>Solanales</taxon>
        <taxon>Convolvulaceae</taxon>
        <taxon>Cuscuteae</taxon>
        <taxon>Cuscuta</taxon>
        <taxon>Cuscuta subgen. Grammica</taxon>
        <taxon>Cuscuta sect. Cleistogrammica</taxon>
    </lineage>
</organism>
<feature type="region of interest" description="Disordered" evidence="1">
    <location>
        <begin position="482"/>
        <end position="520"/>
    </location>
</feature>